<protein>
    <submittedName>
        <fullName evidence="1">Uncharacterized protein</fullName>
    </submittedName>
</protein>
<organism evidence="1 2">
    <name type="scientific">Pseudoroseicyclus tamaricis</name>
    <dbReference type="NCBI Taxonomy" id="2705421"/>
    <lineage>
        <taxon>Bacteria</taxon>
        <taxon>Pseudomonadati</taxon>
        <taxon>Pseudomonadota</taxon>
        <taxon>Alphaproteobacteria</taxon>
        <taxon>Rhodobacterales</taxon>
        <taxon>Paracoccaceae</taxon>
        <taxon>Pseudoroseicyclus</taxon>
    </lineage>
</organism>
<evidence type="ECO:0000313" key="2">
    <source>
        <dbReference type="Proteomes" id="UP000474757"/>
    </source>
</evidence>
<dbReference type="RefSeq" id="WP_163895092.1">
    <property type="nucleotide sequence ID" value="NZ_JAAFYS010000003.1"/>
</dbReference>
<sequence length="159" mass="17540">MDDMLWDAVDTARRGPIDPSLGEHELARIFPKADLALVPIYRDLLALAEEFQMFTGRQLGLWEQIGELYGAITYGITLSREGGRSTGGTLGDQRVAIRTIAPGGDEAVMVSRADPFDRLLIVRIDENFEVRGQMLPRAALPAGESAEIRVGWGDLRPFN</sequence>
<keyword evidence="2" id="KW-1185">Reference proteome</keyword>
<dbReference type="Proteomes" id="UP000474757">
    <property type="component" value="Unassembled WGS sequence"/>
</dbReference>
<reference evidence="1 2" key="1">
    <citation type="submission" date="2020-02" db="EMBL/GenBank/DDBJ databases">
        <title>Pseudoroseicyclus tamarix, sp. nov., isolated from offshore sediment of a Tamarix chinensis forest.</title>
        <authorList>
            <person name="Gai Y."/>
        </authorList>
    </citation>
    <scope>NUCLEOTIDE SEQUENCE [LARGE SCALE GENOMIC DNA]</scope>
    <source>
        <strain evidence="1 2">CLL3-39</strain>
    </source>
</reference>
<gene>
    <name evidence="1" type="ORF">GZA08_15100</name>
</gene>
<dbReference type="EMBL" id="JAAGAB010000003">
    <property type="protein sequence ID" value="NDV02296.1"/>
    <property type="molecule type" value="Genomic_DNA"/>
</dbReference>
<evidence type="ECO:0000313" key="1">
    <source>
        <dbReference type="EMBL" id="NDV02296.1"/>
    </source>
</evidence>
<comment type="caution">
    <text evidence="1">The sequence shown here is derived from an EMBL/GenBank/DDBJ whole genome shotgun (WGS) entry which is preliminary data.</text>
</comment>
<dbReference type="AlphaFoldDB" id="A0A6B2K632"/>
<proteinExistence type="predicted"/>
<accession>A0A6B2K632</accession>
<name>A0A6B2K632_9RHOB</name>